<name>A0A2M7U9P6_9BACT</name>
<comment type="caution">
    <text evidence="1">The sequence shown here is derived from an EMBL/GenBank/DDBJ whole genome shotgun (WGS) entry which is preliminary data.</text>
</comment>
<dbReference type="AlphaFoldDB" id="A0A2M7U9P6"/>
<dbReference type="InterPro" id="IPR027417">
    <property type="entry name" value="P-loop_NTPase"/>
</dbReference>
<gene>
    <name evidence="1" type="ORF">COY13_02100</name>
</gene>
<protein>
    <recommendedName>
        <fullName evidence="3">Thymidylate kinase-like domain-containing protein</fullName>
    </recommendedName>
</protein>
<evidence type="ECO:0000313" key="2">
    <source>
        <dbReference type="Proteomes" id="UP000230177"/>
    </source>
</evidence>
<dbReference type="EMBL" id="PFOE01000062">
    <property type="protein sequence ID" value="PIZ67961.1"/>
    <property type="molecule type" value="Genomic_DNA"/>
</dbReference>
<dbReference type="Proteomes" id="UP000230177">
    <property type="component" value="Unassembled WGS sequence"/>
</dbReference>
<evidence type="ECO:0000313" key="1">
    <source>
        <dbReference type="EMBL" id="PIZ67961.1"/>
    </source>
</evidence>
<dbReference type="Gene3D" id="3.40.50.300">
    <property type="entry name" value="P-loop containing nucleotide triphosphate hydrolases"/>
    <property type="match status" value="1"/>
</dbReference>
<accession>A0A2M7U9P6</accession>
<evidence type="ECO:0008006" key="3">
    <source>
        <dbReference type="Google" id="ProtNLM"/>
    </source>
</evidence>
<organism evidence="1 2">
    <name type="scientific">Candidatus Roizmanbacteria bacterium CG_4_10_14_0_2_um_filter_36_35</name>
    <dbReference type="NCBI Taxonomy" id="1974822"/>
    <lineage>
        <taxon>Bacteria</taxon>
        <taxon>Candidatus Roizmaniibacteriota</taxon>
    </lineage>
</organism>
<dbReference type="SUPFAM" id="SSF52540">
    <property type="entry name" value="P-loop containing nucleoside triphosphate hydrolases"/>
    <property type="match status" value="1"/>
</dbReference>
<sequence>NAGKLVLCNRYSPSDIYQAVKVKPKEQSEFLSWTDQLEHEVFAIPRPDLVIVLYVPFIFAQKLIELKNKRSYLNGKDKDQYEEDIKYLERVEKMYLLMIKKNKHWVKIDCVKNGKILSPEVIHQKILGILRKKGYIS</sequence>
<feature type="non-terminal residue" evidence="1">
    <location>
        <position position="1"/>
    </location>
</feature>
<proteinExistence type="predicted"/>
<reference evidence="2" key="1">
    <citation type="submission" date="2017-09" db="EMBL/GenBank/DDBJ databases">
        <title>Depth-based differentiation of microbial function through sediment-hosted aquifers and enrichment of novel symbionts in the deep terrestrial subsurface.</title>
        <authorList>
            <person name="Probst A.J."/>
            <person name="Ladd B."/>
            <person name="Jarett J.K."/>
            <person name="Geller-Mcgrath D.E."/>
            <person name="Sieber C.M.K."/>
            <person name="Emerson J.B."/>
            <person name="Anantharaman K."/>
            <person name="Thomas B.C."/>
            <person name="Malmstrom R."/>
            <person name="Stieglmeier M."/>
            <person name="Klingl A."/>
            <person name="Woyke T."/>
            <person name="Ryan C.M."/>
            <person name="Banfield J.F."/>
        </authorList>
    </citation>
    <scope>NUCLEOTIDE SEQUENCE [LARGE SCALE GENOMIC DNA]</scope>
</reference>